<gene>
    <name evidence="12" type="ORF">OXX778_LOCUS450</name>
</gene>
<dbReference type="InterPro" id="IPR003409">
    <property type="entry name" value="MORN"/>
</dbReference>
<evidence type="ECO:0000256" key="2">
    <source>
        <dbReference type="ARBA" id="ARBA00004184"/>
    </source>
</evidence>
<dbReference type="GO" id="GO:0030314">
    <property type="term" value="C:junctional membrane complex"/>
    <property type="evidence" value="ECO:0007669"/>
    <property type="project" value="InterPro"/>
</dbReference>
<dbReference type="FunFam" id="2.20.110.10:FF:000001">
    <property type="entry name" value="Junctophilin"/>
    <property type="match status" value="1"/>
</dbReference>
<evidence type="ECO:0000256" key="5">
    <source>
        <dbReference type="ARBA" id="ARBA00022475"/>
    </source>
</evidence>
<sequence length="1027" mass="116440">MATTTFAGRFDFEDGGTYCGGWEDGKAHGFGVCTGPKSMGEFSGMWQFGYEVSGVYLWPSGNCFLGQWMSGKRHGLGVEKKQRWIYKGEWSQGFKGRYGVRMSEISGAKYEGTWANGLQDGYGSETYADGGTFFGQMSQGMRNGYGIRKSISYAVASRYRSKDIKDSLTSLRSEEGDERLQRERDRRFDENRGGFVLRARVEAQDEAGVTLNQATSSGNLMTNAINGLFRRRRNSFQSQAPPNQDNRRVSLRKTLMTKLKKQKSVGDIDEVNTIHSGSHAANLNTLTTSSGRAQKKSSFRSTSSNNSVDSRASNRTAPAGIGLNSPSLGGHMNNQMLPDDDGHSFVSQDEITDVNCIEVYMGEWKQDKRTGYGIAERSDGLKYEGEWFNNKKNGYGVTTFKDGTKEEGKYKNNVLITDKKKGGKLLMLRSNKLRQKIDAAVNCALKAGQIAQQRADIALARAVNARTKAFASEIEAKKALGDSEFARVKAREVAPDFVQPGELKKFPEIIFEIDRMGNSFNYQSQLLTIADPVNPNPNMNNISPNEFRKMHQQQHKPMMEPYRGGNGPGNEQFINRQQNSIYHSSTPPPIQPSFNQRLSNNNLSNQIFYDQNLISPSLLQQQQQQQQQQNLHPSIDLKLNNELMGMNHIDAQTLAHLHHPQQNYPQQNKHLFQQNYSFDEATSNSYYDRMNLLKQAQSNSFNMELLNSVNQPTNEMLRQQEIFQRNNPKRNTLKRTQNVIDNSIEELRDQGDLNLMGLTPQQLLLMRQQQYSNNSSGQESGLGSSVYTNSAHGTLDLLQNLNNQKNNLSPNHGEKNKETTQENNLQIPPVQIPRRKSLPSIVKTKSFKEDEVAHSSSELNNKNQDIYIIENGIRKRVTEKSNSALQQNKLIEKDNDEDNLEKSRLKTEYDYDDETPQLPRKIILESVNSLVPNSQKTNSKRVSMPSIPAYLSPKFANKIMSREEANRLSSLRREELRKNRELESNRTLRLKKMLQNDTISMFFKSTSDSCVQTDDDDDYCNWIKVRS</sequence>
<evidence type="ECO:0000313" key="13">
    <source>
        <dbReference type="Proteomes" id="UP000663879"/>
    </source>
</evidence>
<dbReference type="GO" id="GO:0005886">
    <property type="term" value="C:plasma membrane"/>
    <property type="evidence" value="ECO:0007669"/>
    <property type="project" value="UniProtKB-SubCell"/>
</dbReference>
<dbReference type="Proteomes" id="UP000663879">
    <property type="component" value="Unassembled WGS sequence"/>
</dbReference>
<keyword evidence="8" id="KW-0256">Endoplasmic reticulum</keyword>
<dbReference type="SMART" id="SM00698">
    <property type="entry name" value="MORN"/>
    <property type="match status" value="5"/>
</dbReference>
<keyword evidence="5" id="KW-1003">Cell membrane</keyword>
<dbReference type="GO" id="GO:0005789">
    <property type="term" value="C:endoplasmic reticulum membrane"/>
    <property type="evidence" value="ECO:0007669"/>
    <property type="project" value="UniProtKB-SubCell"/>
</dbReference>
<comment type="subcellular location">
    <subcellularLocation>
        <location evidence="3">Cell membrane</location>
    </subcellularLocation>
    <subcellularLocation>
        <location evidence="2">Endomembrane system</location>
        <topology evidence="2">Peripheral membrane protein</topology>
    </subcellularLocation>
    <subcellularLocation>
        <location evidence="1">Endoplasmic reticulum membrane</location>
        <topology evidence="1">Single-pass type IV membrane protein</topology>
    </subcellularLocation>
</comment>
<comment type="caution">
    <text evidence="12">The sequence shown here is derived from an EMBL/GenBank/DDBJ whole genome shotgun (WGS) entry which is preliminary data.</text>
</comment>
<proteinExistence type="inferred from homology"/>
<dbReference type="Gene3D" id="2.20.110.10">
    <property type="entry name" value="Histone H3 K4-specific methyltransferase SET7/9 N-terminal domain"/>
    <property type="match status" value="1"/>
</dbReference>
<evidence type="ECO:0000256" key="4">
    <source>
        <dbReference type="ARBA" id="ARBA00008599"/>
    </source>
</evidence>
<keyword evidence="13" id="KW-1185">Reference proteome</keyword>
<evidence type="ECO:0000256" key="7">
    <source>
        <dbReference type="ARBA" id="ARBA00022737"/>
    </source>
</evidence>
<dbReference type="SUPFAM" id="SSF82185">
    <property type="entry name" value="Histone H3 K4-specific methyltransferase SET7/9 N-terminal domain"/>
    <property type="match status" value="2"/>
</dbReference>
<keyword evidence="6" id="KW-0812">Transmembrane</keyword>
<evidence type="ECO:0000256" key="1">
    <source>
        <dbReference type="ARBA" id="ARBA00004163"/>
    </source>
</evidence>
<keyword evidence="10" id="KW-0472">Membrane</keyword>
<dbReference type="AlphaFoldDB" id="A0A813M262"/>
<dbReference type="PANTHER" id="PTHR23085:SF16">
    <property type="entry name" value="GH28348P"/>
    <property type="match status" value="1"/>
</dbReference>
<comment type="similarity">
    <text evidence="4">Belongs to the junctophilin family.</text>
</comment>
<dbReference type="EMBL" id="CAJNOC010000022">
    <property type="protein sequence ID" value="CAF0707109.1"/>
    <property type="molecule type" value="Genomic_DNA"/>
</dbReference>
<evidence type="ECO:0000256" key="8">
    <source>
        <dbReference type="ARBA" id="ARBA00022824"/>
    </source>
</evidence>
<evidence type="ECO:0008006" key="14">
    <source>
        <dbReference type="Google" id="ProtNLM"/>
    </source>
</evidence>
<evidence type="ECO:0000256" key="6">
    <source>
        <dbReference type="ARBA" id="ARBA00022692"/>
    </source>
</evidence>
<feature type="region of interest" description="Disordered" evidence="11">
    <location>
        <begin position="282"/>
        <end position="344"/>
    </location>
</feature>
<dbReference type="Pfam" id="PF02493">
    <property type="entry name" value="MORN"/>
    <property type="match status" value="8"/>
</dbReference>
<feature type="compositionally biased region" description="Polar residues" evidence="11">
    <location>
        <begin position="282"/>
        <end position="292"/>
    </location>
</feature>
<keyword evidence="9" id="KW-1133">Transmembrane helix</keyword>
<evidence type="ECO:0000313" key="12">
    <source>
        <dbReference type="EMBL" id="CAF0707109.1"/>
    </source>
</evidence>
<evidence type="ECO:0000256" key="3">
    <source>
        <dbReference type="ARBA" id="ARBA00004236"/>
    </source>
</evidence>
<dbReference type="PANTHER" id="PTHR23085">
    <property type="entry name" value="GH28348P"/>
    <property type="match status" value="1"/>
</dbReference>
<dbReference type="OrthoDB" id="284854at2759"/>
<accession>A0A813M262</accession>
<evidence type="ECO:0000256" key="10">
    <source>
        <dbReference type="ARBA" id="ARBA00023136"/>
    </source>
</evidence>
<feature type="compositionally biased region" description="Low complexity" evidence="11">
    <location>
        <begin position="299"/>
        <end position="315"/>
    </location>
</feature>
<keyword evidence="7" id="KW-0677">Repeat</keyword>
<organism evidence="12 13">
    <name type="scientific">Brachionus calyciflorus</name>
    <dbReference type="NCBI Taxonomy" id="104777"/>
    <lineage>
        <taxon>Eukaryota</taxon>
        <taxon>Metazoa</taxon>
        <taxon>Spiralia</taxon>
        <taxon>Gnathifera</taxon>
        <taxon>Rotifera</taxon>
        <taxon>Eurotatoria</taxon>
        <taxon>Monogononta</taxon>
        <taxon>Pseudotrocha</taxon>
        <taxon>Ploima</taxon>
        <taxon>Brachionidae</taxon>
        <taxon>Brachionus</taxon>
    </lineage>
</organism>
<protein>
    <recommendedName>
        <fullName evidence="14">Junctophilin</fullName>
    </recommendedName>
</protein>
<feature type="region of interest" description="Disordered" evidence="11">
    <location>
        <begin position="802"/>
        <end position="838"/>
    </location>
</feature>
<reference evidence="12" key="1">
    <citation type="submission" date="2021-02" db="EMBL/GenBank/DDBJ databases">
        <authorList>
            <person name="Nowell W R."/>
        </authorList>
    </citation>
    <scope>NUCLEOTIDE SEQUENCE</scope>
    <source>
        <strain evidence="12">Ploen Becks lab</strain>
    </source>
</reference>
<feature type="compositionally biased region" description="Polar residues" evidence="11">
    <location>
        <begin position="324"/>
        <end position="336"/>
    </location>
</feature>
<evidence type="ECO:0000256" key="11">
    <source>
        <dbReference type="SAM" id="MobiDB-lite"/>
    </source>
</evidence>
<name>A0A813M262_9BILA</name>
<dbReference type="InterPro" id="IPR017191">
    <property type="entry name" value="Junctophilin"/>
</dbReference>
<evidence type="ECO:0000256" key="9">
    <source>
        <dbReference type="ARBA" id="ARBA00022989"/>
    </source>
</evidence>